<evidence type="ECO:0000313" key="4">
    <source>
        <dbReference type="Proteomes" id="UP000242180"/>
    </source>
</evidence>
<organism evidence="3 4">
    <name type="scientific">Syncephalastrum racemosum</name>
    <name type="common">Filamentous fungus</name>
    <dbReference type="NCBI Taxonomy" id="13706"/>
    <lineage>
        <taxon>Eukaryota</taxon>
        <taxon>Fungi</taxon>
        <taxon>Fungi incertae sedis</taxon>
        <taxon>Mucoromycota</taxon>
        <taxon>Mucoromycotina</taxon>
        <taxon>Mucoromycetes</taxon>
        <taxon>Mucorales</taxon>
        <taxon>Syncephalastraceae</taxon>
        <taxon>Syncephalastrum</taxon>
    </lineage>
</organism>
<evidence type="ECO:0000259" key="2">
    <source>
        <dbReference type="Pfam" id="PF13839"/>
    </source>
</evidence>
<sequence>MQSSWVSYRTVFAVAIPSLALLYLLTWSRPLSAFSISSVTLSTNYTQQEQLINITTTDLCTIDTFNQGKWIHRPTHIKPGDTKAIEKAAGYQCATAFPHKCYLRNKHETERARTILDYSWQPGCKLLPFDAKRFADHLADHPLLLVGDSITQLQYESLSCQLAHHFVKPKTLHNLTGGDPSIKVNVQVNKARAEIDDLEASLAYLRTDYLVRLDDYKVLEPFDDEGNMLSKGHNLPWMHMVPKFDYIVINTGPHWRSDLRWGPHRSQEELYAGFVSAMQPVLNRLKDVVQPHQRVWLRSSPFGHDTCSQYTKPQSEPALPEIKPYEWNMFEKYNQVFKSWVQDLNDERFHYFDVSFTNLRGDAHSRPDRDCLHTCLPGPVDDWNRLLYHEIVKLAAGDS</sequence>
<accession>A0A1X2HMA6</accession>
<dbReference type="InterPro" id="IPR029962">
    <property type="entry name" value="TBL"/>
</dbReference>
<protein>
    <submittedName>
        <fullName evidence="3">GDSL/SGNH-like acyl-esterase family found in Pmr5 and Cas1p-domain-containing protein</fullName>
    </submittedName>
</protein>
<dbReference type="OMA" id="NENSSWW"/>
<gene>
    <name evidence="3" type="ORF">BCR43DRAFT_485289</name>
</gene>
<evidence type="ECO:0000256" key="1">
    <source>
        <dbReference type="ARBA" id="ARBA00007727"/>
    </source>
</evidence>
<evidence type="ECO:0000313" key="3">
    <source>
        <dbReference type="EMBL" id="ORZ00481.1"/>
    </source>
</evidence>
<dbReference type="InParanoid" id="A0A1X2HMA6"/>
<reference evidence="3 4" key="1">
    <citation type="submission" date="2016-07" db="EMBL/GenBank/DDBJ databases">
        <title>Pervasive Adenine N6-methylation of Active Genes in Fungi.</title>
        <authorList>
            <consortium name="DOE Joint Genome Institute"/>
            <person name="Mondo S.J."/>
            <person name="Dannebaum R.O."/>
            <person name="Kuo R.C."/>
            <person name="Labutti K."/>
            <person name="Haridas S."/>
            <person name="Kuo A."/>
            <person name="Salamov A."/>
            <person name="Ahrendt S.R."/>
            <person name="Lipzen A."/>
            <person name="Sullivan W."/>
            <person name="Andreopoulos W.B."/>
            <person name="Clum A."/>
            <person name="Lindquist E."/>
            <person name="Daum C."/>
            <person name="Ramamoorthy G.K."/>
            <person name="Gryganskyi A."/>
            <person name="Culley D."/>
            <person name="Magnuson J.K."/>
            <person name="James T.Y."/>
            <person name="O'Malley M.A."/>
            <person name="Stajich J.E."/>
            <person name="Spatafora J.W."/>
            <person name="Visel A."/>
            <person name="Grigoriev I.V."/>
        </authorList>
    </citation>
    <scope>NUCLEOTIDE SEQUENCE [LARGE SCALE GENOMIC DNA]</scope>
    <source>
        <strain evidence="3 4">NRRL 2496</strain>
    </source>
</reference>
<dbReference type="STRING" id="13706.A0A1X2HMA6"/>
<comment type="caution">
    <text evidence="3">The sequence shown here is derived from an EMBL/GenBank/DDBJ whole genome shotgun (WGS) entry which is preliminary data.</text>
</comment>
<dbReference type="InterPro" id="IPR026057">
    <property type="entry name" value="TBL_C"/>
</dbReference>
<dbReference type="OrthoDB" id="630188at2759"/>
<dbReference type="PANTHER" id="PTHR32285">
    <property type="entry name" value="PROTEIN TRICHOME BIREFRINGENCE-LIKE 9-RELATED"/>
    <property type="match status" value="1"/>
</dbReference>
<dbReference type="PANTHER" id="PTHR32285:SF48">
    <property type="entry name" value="PROTEIN TRICHOME BIREFRINGENCE-LIKE 19"/>
    <property type="match status" value="1"/>
</dbReference>
<proteinExistence type="inferred from homology"/>
<keyword evidence="4" id="KW-1185">Reference proteome</keyword>
<dbReference type="Proteomes" id="UP000242180">
    <property type="component" value="Unassembled WGS sequence"/>
</dbReference>
<dbReference type="Pfam" id="PF13839">
    <property type="entry name" value="PC-Esterase"/>
    <property type="match status" value="1"/>
</dbReference>
<dbReference type="GO" id="GO:0016413">
    <property type="term" value="F:O-acetyltransferase activity"/>
    <property type="evidence" value="ECO:0007669"/>
    <property type="project" value="InterPro"/>
</dbReference>
<feature type="domain" description="Trichome birefringence-like C-terminal" evidence="2">
    <location>
        <begin position="129"/>
        <end position="389"/>
    </location>
</feature>
<dbReference type="AlphaFoldDB" id="A0A1X2HMA6"/>
<comment type="similarity">
    <text evidence="1">Belongs to the PC-esterase family. TBL subfamily.</text>
</comment>
<name>A0A1X2HMA6_SYNRA</name>
<dbReference type="EMBL" id="MCGN01000002">
    <property type="protein sequence ID" value="ORZ00481.1"/>
    <property type="molecule type" value="Genomic_DNA"/>
</dbReference>